<reference evidence="6 7" key="1">
    <citation type="journal article" date="2016" name="Proc. Natl. Acad. Sci. U.S.A.">
        <title>Lipid metabolic changes in an early divergent fungus govern the establishment of a mutualistic symbiosis with endobacteria.</title>
        <authorList>
            <person name="Lastovetsky O.A."/>
            <person name="Gaspar M.L."/>
            <person name="Mondo S.J."/>
            <person name="LaButti K.M."/>
            <person name="Sandor L."/>
            <person name="Grigoriev I.V."/>
            <person name="Henry S.A."/>
            <person name="Pawlowska T.E."/>
        </authorList>
    </citation>
    <scope>NUCLEOTIDE SEQUENCE [LARGE SCALE GENOMIC DNA]</scope>
    <source>
        <strain evidence="6 7">ATCC 11559</strain>
    </source>
</reference>
<dbReference type="GO" id="GO:0016020">
    <property type="term" value="C:membrane"/>
    <property type="evidence" value="ECO:0007669"/>
    <property type="project" value="UniProtKB-SubCell"/>
</dbReference>
<proteinExistence type="predicted"/>
<dbReference type="Pfam" id="PF04479">
    <property type="entry name" value="RTA1"/>
    <property type="match status" value="1"/>
</dbReference>
<name>A0A0A1NJG9_RHIZD</name>
<evidence type="ECO:0000313" key="6">
    <source>
        <dbReference type="EMBL" id="ORE19674.1"/>
    </source>
</evidence>
<feature type="transmembrane region" description="Helical" evidence="5">
    <location>
        <begin position="30"/>
        <end position="48"/>
    </location>
</feature>
<accession>A0A0A1NJG9</accession>
<dbReference type="Proteomes" id="UP000242381">
    <property type="component" value="Unassembled WGS sequence"/>
</dbReference>
<evidence type="ECO:0000256" key="4">
    <source>
        <dbReference type="ARBA" id="ARBA00023136"/>
    </source>
</evidence>
<dbReference type="InterPro" id="IPR007568">
    <property type="entry name" value="RTA1"/>
</dbReference>
<feature type="transmembrane region" description="Helical" evidence="5">
    <location>
        <begin position="209"/>
        <end position="226"/>
    </location>
</feature>
<dbReference type="PANTHER" id="PTHR31465:SF1">
    <property type="entry name" value="PROTEIN RTA1-RELATED"/>
    <property type="match status" value="1"/>
</dbReference>
<feature type="transmembrane region" description="Helical" evidence="5">
    <location>
        <begin position="246"/>
        <end position="268"/>
    </location>
</feature>
<protein>
    <recommendedName>
        <fullName evidence="8">RTA1-domain-containing protein</fullName>
    </recommendedName>
</protein>
<dbReference type="PANTHER" id="PTHR31465">
    <property type="entry name" value="PROTEIN RTA1-RELATED"/>
    <property type="match status" value="1"/>
</dbReference>
<organism evidence="6 7">
    <name type="scientific">Rhizopus microsporus</name>
    <dbReference type="NCBI Taxonomy" id="58291"/>
    <lineage>
        <taxon>Eukaryota</taxon>
        <taxon>Fungi</taxon>
        <taxon>Fungi incertae sedis</taxon>
        <taxon>Mucoromycota</taxon>
        <taxon>Mucoromycotina</taxon>
        <taxon>Mucoromycetes</taxon>
        <taxon>Mucorales</taxon>
        <taxon>Mucorineae</taxon>
        <taxon>Rhizopodaceae</taxon>
        <taxon>Rhizopus</taxon>
    </lineage>
</organism>
<dbReference type="AlphaFoldDB" id="A0A0A1NJG9"/>
<feature type="transmembrane region" description="Helical" evidence="5">
    <location>
        <begin position="136"/>
        <end position="156"/>
    </location>
</feature>
<keyword evidence="4 5" id="KW-0472">Membrane</keyword>
<feature type="transmembrane region" description="Helical" evidence="5">
    <location>
        <begin position="60"/>
        <end position="79"/>
    </location>
</feature>
<feature type="transmembrane region" description="Helical" evidence="5">
    <location>
        <begin position="91"/>
        <end position="116"/>
    </location>
</feature>
<evidence type="ECO:0000256" key="5">
    <source>
        <dbReference type="SAM" id="Phobius"/>
    </source>
</evidence>
<dbReference type="VEuPathDB" id="FungiDB:BCV72DRAFT_221343"/>
<dbReference type="EMBL" id="KV921306">
    <property type="protein sequence ID" value="ORE19674.1"/>
    <property type="molecule type" value="Genomic_DNA"/>
</dbReference>
<comment type="subcellular location">
    <subcellularLocation>
        <location evidence="1">Membrane</location>
        <topology evidence="1">Multi-pass membrane protein</topology>
    </subcellularLocation>
</comment>
<evidence type="ECO:0000256" key="1">
    <source>
        <dbReference type="ARBA" id="ARBA00004141"/>
    </source>
</evidence>
<evidence type="ECO:0008006" key="8">
    <source>
        <dbReference type="Google" id="ProtNLM"/>
    </source>
</evidence>
<evidence type="ECO:0000313" key="7">
    <source>
        <dbReference type="Proteomes" id="UP000242381"/>
    </source>
</evidence>
<keyword evidence="2 5" id="KW-0812">Transmembrane</keyword>
<keyword evidence="3 5" id="KW-1133">Transmembrane helix</keyword>
<dbReference type="OMA" id="TVIHIWQ"/>
<evidence type="ECO:0000256" key="3">
    <source>
        <dbReference type="ARBA" id="ARBA00022989"/>
    </source>
</evidence>
<feature type="transmembrane region" description="Helical" evidence="5">
    <location>
        <begin position="162"/>
        <end position="189"/>
    </location>
</feature>
<sequence>MSSNNNTNPMLADQEKDYILHAMFHYMPSRPLACVGIAVFVVLFLYLMHSIRRRPGTPKFMIRVPTLAIFELVAFALRLQVINNPETGTFIAMSIFLLIPSNLLSLANYSCLVHIIKLANIQSEKFYYKPDIISKIFTASTLVAAILQATGGGLVINASSRTAALVLLFFGLAFQLIILICYAFILNHVHSNPKFDYHVLGQYNPKRKAILVLYITTSALIVRNAYRIAQYGFIAVGQQLSNEWAFYVFDPLMTAICFVVFGLIPNFFPNEQSRVDNMEAIETGAQLPPYSSSYKPNA</sequence>
<gene>
    <name evidence="6" type="ORF">BCV71DRAFT_282729</name>
</gene>
<evidence type="ECO:0000256" key="2">
    <source>
        <dbReference type="ARBA" id="ARBA00022692"/>
    </source>
</evidence>